<sequence>MDGGAAGPAACADRTGADAGGGRDPRTATGPRTAGGGSDGDRQLKKERDRPLGTSLRYA</sequence>
<feature type="compositionally biased region" description="Basic and acidic residues" evidence="1">
    <location>
        <begin position="39"/>
        <end position="51"/>
    </location>
</feature>
<evidence type="ECO:0000313" key="3">
    <source>
        <dbReference type="Proteomes" id="UP000676967"/>
    </source>
</evidence>
<accession>A0ABM7LWN4</accession>
<keyword evidence="3" id="KW-1185">Reference proteome</keyword>
<evidence type="ECO:0000313" key="2">
    <source>
        <dbReference type="EMBL" id="BCJ43746.1"/>
    </source>
</evidence>
<gene>
    <name evidence="2" type="ORF">Aiant_44030</name>
</gene>
<organism evidence="2 3">
    <name type="scientific">Actinoplanes ianthinogenes</name>
    <dbReference type="NCBI Taxonomy" id="122358"/>
    <lineage>
        <taxon>Bacteria</taxon>
        <taxon>Bacillati</taxon>
        <taxon>Actinomycetota</taxon>
        <taxon>Actinomycetes</taxon>
        <taxon>Micromonosporales</taxon>
        <taxon>Micromonosporaceae</taxon>
        <taxon>Actinoplanes</taxon>
    </lineage>
</organism>
<dbReference type="EMBL" id="AP023356">
    <property type="protein sequence ID" value="BCJ43746.1"/>
    <property type="molecule type" value="Genomic_DNA"/>
</dbReference>
<proteinExistence type="predicted"/>
<dbReference type="Proteomes" id="UP000676967">
    <property type="component" value="Chromosome"/>
</dbReference>
<feature type="region of interest" description="Disordered" evidence="1">
    <location>
        <begin position="1"/>
        <end position="59"/>
    </location>
</feature>
<reference evidence="2 3" key="1">
    <citation type="submission" date="2020-08" db="EMBL/GenBank/DDBJ databases">
        <title>Whole genome shotgun sequence of Actinoplanes ianthinogenes NBRC 13996.</title>
        <authorList>
            <person name="Komaki H."/>
            <person name="Tamura T."/>
        </authorList>
    </citation>
    <scope>NUCLEOTIDE SEQUENCE [LARGE SCALE GENOMIC DNA]</scope>
    <source>
        <strain evidence="2 3">NBRC 13996</strain>
    </source>
</reference>
<protein>
    <submittedName>
        <fullName evidence="2">Uncharacterized protein</fullName>
    </submittedName>
</protein>
<name>A0ABM7LWN4_9ACTN</name>
<evidence type="ECO:0000256" key="1">
    <source>
        <dbReference type="SAM" id="MobiDB-lite"/>
    </source>
</evidence>